<dbReference type="OrthoDB" id="3565171at2759"/>
<dbReference type="AlphaFoldDB" id="A0A8H2W6R6"/>
<evidence type="ECO:0000256" key="2">
    <source>
        <dbReference type="SAM" id="MobiDB-lite"/>
    </source>
</evidence>
<dbReference type="Proteomes" id="UP000624404">
    <property type="component" value="Unassembled WGS sequence"/>
</dbReference>
<feature type="coiled-coil region" evidence="1">
    <location>
        <begin position="297"/>
        <end position="366"/>
    </location>
</feature>
<reference evidence="3" key="1">
    <citation type="submission" date="2020-10" db="EMBL/GenBank/DDBJ databases">
        <authorList>
            <person name="Kusch S."/>
        </authorList>
    </citation>
    <scope>NUCLEOTIDE SEQUENCE</scope>
    <source>
        <strain evidence="3">SwB9</strain>
    </source>
</reference>
<feature type="region of interest" description="Disordered" evidence="2">
    <location>
        <begin position="47"/>
        <end position="96"/>
    </location>
</feature>
<keyword evidence="1" id="KW-0175">Coiled coil</keyword>
<keyword evidence="4" id="KW-1185">Reference proteome</keyword>
<feature type="compositionally biased region" description="Basic and acidic residues" evidence="2">
    <location>
        <begin position="77"/>
        <end position="96"/>
    </location>
</feature>
<feature type="compositionally biased region" description="Polar residues" evidence="2">
    <location>
        <begin position="463"/>
        <end position="475"/>
    </location>
</feature>
<feature type="region of interest" description="Disordered" evidence="2">
    <location>
        <begin position="456"/>
        <end position="475"/>
    </location>
</feature>
<protein>
    <submittedName>
        <fullName evidence="3">B65ab3ff-a7ed-4b16-a167-9d19c867f026</fullName>
    </submittedName>
</protein>
<evidence type="ECO:0000313" key="4">
    <source>
        <dbReference type="Proteomes" id="UP000624404"/>
    </source>
</evidence>
<proteinExistence type="predicted"/>
<evidence type="ECO:0000313" key="3">
    <source>
        <dbReference type="EMBL" id="CAD6456206.1"/>
    </source>
</evidence>
<dbReference type="EMBL" id="CAJHIA010000037">
    <property type="protein sequence ID" value="CAD6456206.1"/>
    <property type="molecule type" value="Genomic_DNA"/>
</dbReference>
<accession>A0A8H2W6R6</accession>
<comment type="caution">
    <text evidence="3">The sequence shown here is derived from an EMBL/GenBank/DDBJ whole genome shotgun (WGS) entry which is preliminary data.</text>
</comment>
<name>A0A8H2W6R6_9HELO</name>
<feature type="coiled-coil region" evidence="1">
    <location>
        <begin position="181"/>
        <end position="269"/>
    </location>
</feature>
<gene>
    <name evidence="3" type="ORF">SCLTRI_LOCUS10404</name>
</gene>
<organism evidence="3 4">
    <name type="scientific">Sclerotinia trifoliorum</name>
    <dbReference type="NCBI Taxonomy" id="28548"/>
    <lineage>
        <taxon>Eukaryota</taxon>
        <taxon>Fungi</taxon>
        <taxon>Dikarya</taxon>
        <taxon>Ascomycota</taxon>
        <taxon>Pezizomycotina</taxon>
        <taxon>Leotiomycetes</taxon>
        <taxon>Helotiales</taxon>
        <taxon>Sclerotiniaceae</taxon>
        <taxon>Sclerotinia</taxon>
    </lineage>
</organism>
<sequence>MAAKKKKLTDASTSSRLSTGTIPLYALKAKHQSSLGKKVADQIVKRQEDEEIPRTWPLQPPMIGDCSGEKCSGWDSNDNKSNEDEKRAEISRKAKLKKENSQASAVMISAREKEIATVHNRQLDFPLAIVSNSTEQDVDEGIKVIDSMIIEDSCVASTSQPLGVVSEIFVSKPTVLETESSIKLVEKIARQERDLKSAETQDGSLRAVIETLDHKHRLEMQKQMNQLSENYQKEMDAMKLDLKEAEAARQKASTDLRKAKEKNSAVRTERRELGLKLAAVSEEVAAGLTSASTSRPLQDLEQKYDSLKDNYYTLEDKYNELDDDAAGYCSELQKYKRYAESCRRKRETIKIELERVEKRLNDMTTKNMNELHSRESISQIYQKLRNAYDLREPLVKIGVDIRWRFLDQAREIALNIPRDEADMALRTNGNIAAHRDNAADEGAPFKCNLVPKEYEDKAEKTSRSYTNRSQESTPSGLELWKVRWTVEQQ</sequence>
<evidence type="ECO:0000256" key="1">
    <source>
        <dbReference type="SAM" id="Coils"/>
    </source>
</evidence>